<feature type="signal peptide" evidence="1">
    <location>
        <begin position="1"/>
        <end position="27"/>
    </location>
</feature>
<keyword evidence="3" id="KW-1185">Reference proteome</keyword>
<evidence type="ECO:0000256" key="1">
    <source>
        <dbReference type="SAM" id="SignalP"/>
    </source>
</evidence>
<evidence type="ECO:0000313" key="2">
    <source>
        <dbReference type="EMBL" id="ABV95369.1"/>
    </source>
</evidence>
<keyword evidence="2" id="KW-0614">Plasmid</keyword>
<sequence>MKNLRLRRLHILQALPILLVVPGTGSAESCHAPSRPFVPSDSQLVRDYRDVIRQDFEDYISDIQSYFRCLDEERTRAFEEARAVSEDYDRFLQLVGD</sequence>
<evidence type="ECO:0000313" key="3">
    <source>
        <dbReference type="Proteomes" id="UP000006833"/>
    </source>
</evidence>
<dbReference type="KEGG" id="dsh:Dshi_3636"/>
<dbReference type="HOGENOM" id="CLU_174758_0_0_5"/>
<organism evidence="2 3">
    <name type="scientific">Dinoroseobacter shibae (strain DSM 16493 / NCIMB 14021 / DFL 12)</name>
    <dbReference type="NCBI Taxonomy" id="398580"/>
    <lineage>
        <taxon>Bacteria</taxon>
        <taxon>Pseudomonadati</taxon>
        <taxon>Pseudomonadota</taxon>
        <taxon>Alphaproteobacteria</taxon>
        <taxon>Rhodobacterales</taxon>
        <taxon>Roseobacteraceae</taxon>
        <taxon>Dinoroseobacter</taxon>
    </lineage>
</organism>
<proteinExistence type="predicted"/>
<geneLocation type="plasmid" evidence="2 3">
    <name>pDSHI01</name>
</geneLocation>
<evidence type="ECO:0008006" key="4">
    <source>
        <dbReference type="Google" id="ProtNLM"/>
    </source>
</evidence>
<dbReference type="EMBL" id="CP000831">
    <property type="protein sequence ID" value="ABV95369.1"/>
    <property type="molecule type" value="Genomic_DNA"/>
</dbReference>
<accession>A8LT02</accession>
<dbReference type="Proteomes" id="UP000006833">
    <property type="component" value="Plasmid pDSHI01"/>
</dbReference>
<reference evidence="3" key="1">
    <citation type="journal article" date="2010" name="ISME J.">
        <title>The complete genome sequence of the algal symbiont Dinoroseobacter shibae: a hitchhiker's guide to life in the sea.</title>
        <authorList>
            <person name="Wagner-Dobler I."/>
            <person name="Ballhausen B."/>
            <person name="Berger M."/>
            <person name="Brinkhoff T."/>
            <person name="Buchholz I."/>
            <person name="Bunk B."/>
            <person name="Cypionka H."/>
            <person name="Daniel R."/>
            <person name="Drepper T."/>
            <person name="Gerdts G."/>
            <person name="Hahnke S."/>
            <person name="Han C."/>
            <person name="Jahn D."/>
            <person name="Kalhoefer D."/>
            <person name="Kiss H."/>
            <person name="Klenk H.P."/>
            <person name="Kyrpides N."/>
            <person name="Liebl W."/>
            <person name="Liesegang H."/>
            <person name="Meincke L."/>
            <person name="Pati A."/>
            <person name="Petersen J."/>
            <person name="Piekarski T."/>
            <person name="Pommerenke C."/>
            <person name="Pradella S."/>
            <person name="Pukall R."/>
            <person name="Rabus R."/>
            <person name="Stackebrandt E."/>
            <person name="Thole S."/>
            <person name="Thompson L."/>
            <person name="Tielen P."/>
            <person name="Tomasch J."/>
            <person name="von Jan M."/>
            <person name="Wanphrut N."/>
            <person name="Wichels A."/>
            <person name="Zech H."/>
            <person name="Simon M."/>
        </authorList>
    </citation>
    <scope>NUCLEOTIDE SEQUENCE [LARGE SCALE GENOMIC DNA]</scope>
    <source>
        <strain evidence="3">DSM 16493 / NCIMB 14021 / DFL 12</strain>
        <plasmid evidence="3">Plasmid pDSHI01</plasmid>
    </source>
</reference>
<protein>
    <recommendedName>
        <fullName evidence="4">Secreted protein</fullName>
    </recommendedName>
</protein>
<keyword evidence="1" id="KW-0732">Signal</keyword>
<gene>
    <name evidence="2" type="ordered locus">Dshi_3636</name>
</gene>
<dbReference type="AlphaFoldDB" id="A8LT02"/>
<feature type="chain" id="PRO_5002726239" description="Secreted protein" evidence="1">
    <location>
        <begin position="28"/>
        <end position="97"/>
    </location>
</feature>
<name>A8LT02_DINSH</name>